<evidence type="ECO:0000256" key="7">
    <source>
        <dbReference type="PIRSR" id="PIRSR038994-2"/>
    </source>
</evidence>
<dbReference type="EC" id="3.5.1.25" evidence="10"/>
<feature type="binding site" evidence="8">
    <location>
        <position position="124"/>
    </location>
    <ligand>
        <name>Zn(2+)</name>
        <dbReference type="ChEBI" id="CHEBI:29105"/>
    </ligand>
</feature>
<feature type="binding site" evidence="7">
    <location>
        <position position="135"/>
    </location>
    <ligand>
        <name>substrate</name>
    </ligand>
</feature>
<dbReference type="PANTHER" id="PTHR11113">
    <property type="entry name" value="N-ACETYLGLUCOSAMINE-6-PHOSPHATE DEACETYLASE"/>
    <property type="match status" value="1"/>
</dbReference>
<keyword evidence="2 8" id="KW-0479">Metal-binding</keyword>
<name>A0A6N7S9V2_9FIRM</name>
<feature type="domain" description="Amidohydrolase-related" evidence="9">
    <location>
        <begin position="45"/>
        <end position="356"/>
    </location>
</feature>
<reference evidence="12 13" key="1">
    <citation type="journal article" date="2019" name="Nat. Med.">
        <title>A library of human gut bacterial isolates paired with longitudinal multiomics data enables mechanistic microbiome research.</title>
        <authorList>
            <person name="Poyet M."/>
            <person name="Groussin M."/>
            <person name="Gibbons S.M."/>
            <person name="Avila-Pacheco J."/>
            <person name="Jiang X."/>
            <person name="Kearney S.M."/>
            <person name="Perrotta A.R."/>
            <person name="Berdy B."/>
            <person name="Zhao S."/>
            <person name="Lieberman T.D."/>
            <person name="Swanson P.K."/>
            <person name="Smith M."/>
            <person name="Roesemann S."/>
            <person name="Alexander J.E."/>
            <person name="Rich S.A."/>
            <person name="Livny J."/>
            <person name="Vlamakis H."/>
            <person name="Clish C."/>
            <person name="Bullock K."/>
            <person name="Deik A."/>
            <person name="Scott J."/>
            <person name="Pierce K.A."/>
            <person name="Xavier R.J."/>
            <person name="Alm E.J."/>
        </authorList>
    </citation>
    <scope>NUCLEOTIDE SEQUENCE [LARGE SCALE GENOMIC DNA]</scope>
    <source>
        <strain evidence="10 12">BIOML-A4</strain>
        <strain evidence="11 13">BIOML-A5</strain>
    </source>
</reference>
<keyword evidence="4 5" id="KW-0119">Carbohydrate metabolism</keyword>
<evidence type="ECO:0000256" key="5">
    <source>
        <dbReference type="PIRNR" id="PIRNR038994"/>
    </source>
</evidence>
<evidence type="ECO:0000256" key="4">
    <source>
        <dbReference type="ARBA" id="ARBA00023277"/>
    </source>
</evidence>
<accession>A0A6N7S9V2</accession>
<dbReference type="PIRSF" id="PIRSF038994">
    <property type="entry name" value="NagA"/>
    <property type="match status" value="1"/>
</dbReference>
<evidence type="ECO:0000313" key="11">
    <source>
        <dbReference type="EMBL" id="MSC34393.1"/>
    </source>
</evidence>
<protein>
    <submittedName>
        <fullName evidence="10">N-acetylglucosamine-6-phosphate deacetylase</fullName>
        <ecNumber evidence="10">3.5.1.25</ecNumber>
    </submittedName>
</protein>
<evidence type="ECO:0000256" key="2">
    <source>
        <dbReference type="ARBA" id="ARBA00022723"/>
    </source>
</evidence>
<dbReference type="PANTHER" id="PTHR11113:SF14">
    <property type="entry name" value="N-ACETYLGLUCOSAMINE-6-PHOSPHATE DEACETYLASE"/>
    <property type="match status" value="1"/>
</dbReference>
<feature type="binding site" evidence="8">
    <location>
        <position position="211"/>
    </location>
    <ligand>
        <name>Zn(2+)</name>
        <dbReference type="ChEBI" id="CHEBI:29105"/>
    </ligand>
</feature>
<dbReference type="InterPro" id="IPR032466">
    <property type="entry name" value="Metal_Hydrolase"/>
</dbReference>
<dbReference type="GO" id="GO:0046872">
    <property type="term" value="F:metal ion binding"/>
    <property type="evidence" value="ECO:0007669"/>
    <property type="project" value="UniProtKB-KW"/>
</dbReference>
<evidence type="ECO:0000256" key="8">
    <source>
        <dbReference type="PIRSR" id="PIRSR038994-3"/>
    </source>
</evidence>
<keyword evidence="13" id="KW-1185">Reference proteome</keyword>
<dbReference type="InterPro" id="IPR006680">
    <property type="entry name" value="Amidohydro-rel"/>
</dbReference>
<keyword evidence="3 5" id="KW-0378">Hydrolase</keyword>
<evidence type="ECO:0000256" key="3">
    <source>
        <dbReference type="ARBA" id="ARBA00022801"/>
    </source>
</evidence>
<evidence type="ECO:0000313" key="13">
    <source>
        <dbReference type="Proteomes" id="UP000480929"/>
    </source>
</evidence>
<organism evidence="10 12">
    <name type="scientific">Holdemania massiliensis</name>
    <dbReference type="NCBI Taxonomy" id="1468449"/>
    <lineage>
        <taxon>Bacteria</taxon>
        <taxon>Bacillati</taxon>
        <taxon>Bacillota</taxon>
        <taxon>Erysipelotrichia</taxon>
        <taxon>Erysipelotrichales</taxon>
        <taxon>Erysipelotrichaceae</taxon>
        <taxon>Holdemania</taxon>
    </lineage>
</organism>
<dbReference type="Gene3D" id="2.30.40.10">
    <property type="entry name" value="Urease, subunit C, domain 1"/>
    <property type="match status" value="1"/>
</dbReference>
<dbReference type="RefSeq" id="WP_154240007.1">
    <property type="nucleotide sequence ID" value="NZ_CALJPI010000215.1"/>
</dbReference>
<dbReference type="EMBL" id="WKPI01000033">
    <property type="protein sequence ID" value="MSC34393.1"/>
    <property type="molecule type" value="Genomic_DNA"/>
</dbReference>
<comment type="caution">
    <text evidence="10">The sequence shown here is derived from an EMBL/GenBank/DDBJ whole genome shotgun (WGS) entry which is preliminary data.</text>
</comment>
<dbReference type="OrthoDB" id="9776488at2"/>
<comment type="cofactor">
    <cofactor evidence="8">
        <name>a divalent metal cation</name>
        <dbReference type="ChEBI" id="CHEBI:60240"/>
    </cofactor>
    <text evidence="8">Binds 1 divalent metal cation per subunit.</text>
</comment>
<feature type="active site" description="Proton donor/acceptor" evidence="6">
    <location>
        <position position="269"/>
    </location>
</feature>
<evidence type="ECO:0000313" key="10">
    <source>
        <dbReference type="EMBL" id="MSA90663.1"/>
    </source>
</evidence>
<dbReference type="Pfam" id="PF01979">
    <property type="entry name" value="Amidohydro_1"/>
    <property type="match status" value="1"/>
</dbReference>
<feature type="binding site" evidence="7">
    <location>
        <position position="222"/>
    </location>
    <ligand>
        <name>substrate</name>
    </ligand>
</feature>
<evidence type="ECO:0000256" key="1">
    <source>
        <dbReference type="ARBA" id="ARBA00010716"/>
    </source>
</evidence>
<dbReference type="EMBL" id="WKPJ01000031">
    <property type="protein sequence ID" value="MSA90663.1"/>
    <property type="molecule type" value="Genomic_DNA"/>
</dbReference>
<comment type="similarity">
    <text evidence="1 5">Belongs to the metallo-dependent hydrolases superfamily. NagA family.</text>
</comment>
<dbReference type="Proteomes" id="UP000433575">
    <property type="component" value="Unassembled WGS sequence"/>
</dbReference>
<feature type="binding site" evidence="7">
    <location>
        <begin position="214"/>
        <end position="215"/>
    </location>
    <ligand>
        <name>substrate</name>
    </ligand>
</feature>
<dbReference type="AlphaFoldDB" id="A0A6N7S9V2"/>
<feature type="binding site" evidence="7">
    <location>
        <begin position="295"/>
        <end position="297"/>
    </location>
    <ligand>
        <name>substrate</name>
    </ligand>
</feature>
<dbReference type="GO" id="GO:0008448">
    <property type="term" value="F:N-acetylglucosamine-6-phosphate deacetylase activity"/>
    <property type="evidence" value="ECO:0007669"/>
    <property type="project" value="UniProtKB-EC"/>
</dbReference>
<evidence type="ECO:0000313" key="12">
    <source>
        <dbReference type="Proteomes" id="UP000433575"/>
    </source>
</evidence>
<evidence type="ECO:0000259" key="9">
    <source>
        <dbReference type="Pfam" id="PF01979"/>
    </source>
</evidence>
<gene>
    <name evidence="10" type="primary">nagA</name>
    <name evidence="11" type="ORF">GKD88_14805</name>
    <name evidence="10" type="ORF">GKE08_15135</name>
</gene>
<dbReference type="SUPFAM" id="SSF51338">
    <property type="entry name" value="Composite domain of metallo-dependent hydrolases"/>
    <property type="match status" value="1"/>
</dbReference>
<feature type="binding site" evidence="7">
    <location>
        <position position="246"/>
    </location>
    <ligand>
        <name>substrate</name>
    </ligand>
</feature>
<dbReference type="InterPro" id="IPR011059">
    <property type="entry name" value="Metal-dep_hydrolase_composite"/>
</dbReference>
<dbReference type="Gene3D" id="3.20.20.140">
    <property type="entry name" value="Metal-dependent hydrolases"/>
    <property type="match status" value="1"/>
</dbReference>
<dbReference type="Proteomes" id="UP000480929">
    <property type="component" value="Unassembled WGS sequence"/>
</dbReference>
<dbReference type="SUPFAM" id="SSF51556">
    <property type="entry name" value="Metallo-dependent hydrolases"/>
    <property type="match status" value="1"/>
</dbReference>
<dbReference type="NCBIfam" id="TIGR00221">
    <property type="entry name" value="nagA"/>
    <property type="match status" value="1"/>
</dbReference>
<evidence type="ECO:0000256" key="6">
    <source>
        <dbReference type="PIRSR" id="PIRSR038994-1"/>
    </source>
</evidence>
<proteinExistence type="inferred from homology"/>
<dbReference type="InterPro" id="IPR003764">
    <property type="entry name" value="GlcNAc_6-P_deAcase"/>
</dbReference>
<feature type="binding site" evidence="8">
    <location>
        <position position="190"/>
    </location>
    <ligand>
        <name>Zn(2+)</name>
        <dbReference type="ChEBI" id="CHEBI:29105"/>
    </ligand>
</feature>
<sequence>MIIQSTQVWINDGFQPGQLEIAGGRIEAVLPYGEKPVDQDYQDQWILPGFIDIHTHGWNRCDAGKPTVEAMLRWQKHMPKEGVTSFLATTATQSAAANEAALPILKEAIEAQAAGAEILGINMEGNFISHQFHGAQDLYTIVKPDSQQLLHYQNLAGGHILTVTCAVEFDEDYAFVKTAVAHGIRVSCGHSGASFDQVREAARCGATGITHCGNGMRPFHHRNPGIFGAALNLDELYAEVIGDGVHVHFETVHLIGTMKGAEKLILVTDSADCKDDPDYAQFAHEGAFRLPDGTLFGSALYVNQGIDHLHRQARLPLVTAIRAATINPALYLGLDGRKGTLEAGKDADIVVCDEHIALQAVYCRGQLQSISE</sequence>
<dbReference type="GO" id="GO:0006046">
    <property type="term" value="P:N-acetylglucosamine catabolic process"/>
    <property type="evidence" value="ECO:0007669"/>
    <property type="project" value="TreeGrafter"/>
</dbReference>